<protein>
    <submittedName>
        <fullName evidence="2">Uncharacterized protein</fullName>
    </submittedName>
</protein>
<reference evidence="2" key="1">
    <citation type="submission" date="2021-06" db="EMBL/GenBank/DDBJ databases">
        <authorList>
            <person name="Hodson N. C."/>
            <person name="Mongue J. A."/>
            <person name="Jaron S. K."/>
        </authorList>
    </citation>
    <scope>NUCLEOTIDE SEQUENCE</scope>
</reference>
<feature type="transmembrane region" description="Helical" evidence="1">
    <location>
        <begin position="210"/>
        <end position="235"/>
    </location>
</feature>
<keyword evidence="1" id="KW-1133">Transmembrane helix</keyword>
<evidence type="ECO:0000313" key="3">
    <source>
        <dbReference type="Proteomes" id="UP000708208"/>
    </source>
</evidence>
<name>A0A8J2KUE7_9HEXA</name>
<feature type="transmembrane region" description="Helical" evidence="1">
    <location>
        <begin position="72"/>
        <end position="93"/>
    </location>
</feature>
<feature type="transmembrane region" description="Helical" evidence="1">
    <location>
        <begin position="105"/>
        <end position="125"/>
    </location>
</feature>
<proteinExistence type="predicted"/>
<organism evidence="2 3">
    <name type="scientific">Allacma fusca</name>
    <dbReference type="NCBI Taxonomy" id="39272"/>
    <lineage>
        <taxon>Eukaryota</taxon>
        <taxon>Metazoa</taxon>
        <taxon>Ecdysozoa</taxon>
        <taxon>Arthropoda</taxon>
        <taxon>Hexapoda</taxon>
        <taxon>Collembola</taxon>
        <taxon>Symphypleona</taxon>
        <taxon>Sminthuridae</taxon>
        <taxon>Allacma</taxon>
    </lineage>
</organism>
<dbReference type="AlphaFoldDB" id="A0A8J2KUE7"/>
<keyword evidence="1" id="KW-0472">Membrane</keyword>
<accession>A0A8J2KUE7</accession>
<evidence type="ECO:0000256" key="1">
    <source>
        <dbReference type="SAM" id="Phobius"/>
    </source>
</evidence>
<keyword evidence="3" id="KW-1185">Reference proteome</keyword>
<sequence>MGKIRDILNSVADRGRRLFQKRAERGSDKKKENAFYREFDSLLTDMSIVNYGTFYWDRKCQRLGPTTGTSKFIWSVVTCICASIMISYILALFHSKYMDVSSLEIRNMTVVSSDVLFIIVQLFMLALDVNLLYFNTQIIQYVNALMALNKHGRKEFKTSEVIRGSFVKLAKPMRIYRRGGYLLVLSYFLRETSAEIIFGSWGYFGRIVNAIIGLLIAGRFLVTTSFYIFIIVCHVDFLQFWLHQLLNSSEKDCTMRNLQSCMQFYQKLVIQQRLLDNAFGQFYLPVGMFLVSLYQQYSSCSKVYLLSQKFQNRLQMHSLQNMTEMRSIELLRKITKALIRSLQPISVKVGDFGMGSVRTFFRLTVEIGNFYILLMSLSKQN</sequence>
<dbReference type="Proteomes" id="UP000708208">
    <property type="component" value="Unassembled WGS sequence"/>
</dbReference>
<keyword evidence="1" id="KW-0812">Transmembrane</keyword>
<gene>
    <name evidence="2" type="ORF">AFUS01_LOCUS21034</name>
</gene>
<dbReference type="EMBL" id="CAJVCH010233113">
    <property type="protein sequence ID" value="CAG7732520.1"/>
    <property type="molecule type" value="Genomic_DNA"/>
</dbReference>
<evidence type="ECO:0000313" key="2">
    <source>
        <dbReference type="EMBL" id="CAG7732520.1"/>
    </source>
</evidence>
<comment type="caution">
    <text evidence="2">The sequence shown here is derived from an EMBL/GenBank/DDBJ whole genome shotgun (WGS) entry which is preliminary data.</text>
</comment>